<evidence type="ECO:0000256" key="7">
    <source>
        <dbReference type="ARBA" id="ARBA00022840"/>
    </source>
</evidence>
<evidence type="ECO:0000256" key="13">
    <source>
        <dbReference type="RuleBase" id="RU003785"/>
    </source>
</evidence>
<dbReference type="Gene3D" id="3.40.50.300">
    <property type="entry name" value="P-loop containing nucleotide triphosphate hydrolases"/>
    <property type="match status" value="1"/>
</dbReference>
<keyword evidence="7 10" id="KW-0067">ATP-binding</keyword>
<comment type="function">
    <text evidence="2 10 12">Catalyzes the transfer of a dimethylallyl group onto the adenine at position 37 in tRNAs that read codons beginning with uridine, leading to the formation of N6-(dimethylallyl)adenosine (i(6)A).</text>
</comment>
<evidence type="ECO:0000256" key="5">
    <source>
        <dbReference type="ARBA" id="ARBA00022694"/>
    </source>
</evidence>
<sequence>MVQDIKRAEIDLDFKNKPVFFLVGSTGIGKTAIAHRIADEIGLSLLSIDSMQVYRKLDIGTAKPSLSERIRYRYGGIDLVDWKDSFNAFLFVRQACHYLAKEWGNRRGVLVVGGCGLYFRAMTRGLCNAPPANLQLRTELEKMDRITLLERLTRIDPSAVSWIDCSNPRRIIRAIEVKETSGISLIEWQKKTTFPLVTPSLAFWIDRPQPEVEIRLRRRIKKMFERGWEEETLMLIEEGGMEAVEKCKAIGYKLIGQFLLQKRKNREELEEAIYRQQRGYAKRQKTWFKKEPSLCYYLLKNPEEEYRFIKSCIEKIAFFIRRNHQDFLY</sequence>
<dbReference type="Pfam" id="PF01715">
    <property type="entry name" value="IPPT"/>
    <property type="match status" value="1"/>
</dbReference>
<name>A0ABX7PT65_9BACT</name>
<keyword evidence="6 10" id="KW-0547">Nucleotide-binding</keyword>
<dbReference type="NCBIfam" id="TIGR00174">
    <property type="entry name" value="miaA"/>
    <property type="match status" value="1"/>
</dbReference>
<comment type="caution">
    <text evidence="10">Lacks conserved residue(s) required for the propagation of feature annotation.</text>
</comment>
<dbReference type="SUPFAM" id="SSF52540">
    <property type="entry name" value="P-loop containing nucleoside triphosphate hydrolases"/>
    <property type="match status" value="2"/>
</dbReference>
<comment type="cofactor">
    <cofactor evidence="1 10">
        <name>Mg(2+)</name>
        <dbReference type="ChEBI" id="CHEBI:18420"/>
    </cofactor>
</comment>
<evidence type="ECO:0000256" key="2">
    <source>
        <dbReference type="ARBA" id="ARBA00003213"/>
    </source>
</evidence>
<feature type="binding site" evidence="10">
    <location>
        <begin position="24"/>
        <end position="31"/>
    </location>
    <ligand>
        <name>ATP</name>
        <dbReference type="ChEBI" id="CHEBI:30616"/>
    </ligand>
</feature>
<accession>A0ABX7PT65</accession>
<proteinExistence type="inferred from homology"/>
<evidence type="ECO:0000256" key="6">
    <source>
        <dbReference type="ARBA" id="ARBA00022741"/>
    </source>
</evidence>
<keyword evidence="15" id="KW-1185">Reference proteome</keyword>
<protein>
    <recommendedName>
        <fullName evidence="10">tRNA dimethylallyltransferase</fullName>
        <ecNumber evidence="10">2.5.1.75</ecNumber>
    </recommendedName>
    <alternativeName>
        <fullName evidence="10">Dimethylallyl diphosphate:tRNA dimethylallyltransferase</fullName>
        <shortName evidence="10">DMAPP:tRNA dimethylallyltransferase</shortName>
        <shortName evidence="10">DMATase</shortName>
    </alternativeName>
    <alternativeName>
        <fullName evidence="10">Isopentenyl-diphosphate:tRNA isopentenyltransferase</fullName>
        <shortName evidence="10">IPP transferase</shortName>
        <shortName evidence="10">IPPT</shortName>
        <shortName evidence="10">IPTase</shortName>
    </alternativeName>
</protein>
<evidence type="ECO:0000256" key="3">
    <source>
        <dbReference type="ARBA" id="ARBA00005842"/>
    </source>
</evidence>
<dbReference type="PANTHER" id="PTHR11088:SF60">
    <property type="entry name" value="TRNA DIMETHYLALLYLTRANSFERASE"/>
    <property type="match status" value="1"/>
</dbReference>
<dbReference type="Gene3D" id="1.10.20.140">
    <property type="match status" value="1"/>
</dbReference>
<evidence type="ECO:0000256" key="9">
    <source>
        <dbReference type="ARBA" id="ARBA00049563"/>
    </source>
</evidence>
<evidence type="ECO:0000256" key="8">
    <source>
        <dbReference type="ARBA" id="ARBA00022842"/>
    </source>
</evidence>
<feature type="site" description="Interaction with substrate tRNA" evidence="10">
    <location>
        <position position="137"/>
    </location>
</feature>
<keyword evidence="8 10" id="KW-0460">Magnesium</keyword>
<organism evidence="14 15">
    <name type="scientific">Candidatus Methylacidiphilum infernorum</name>
    <dbReference type="NCBI Taxonomy" id="511746"/>
    <lineage>
        <taxon>Bacteria</taxon>
        <taxon>Pseudomonadati</taxon>
        <taxon>Verrucomicrobiota</taxon>
        <taxon>Methylacidiphilae</taxon>
        <taxon>Methylacidiphilales</taxon>
        <taxon>Methylacidiphilaceae</taxon>
        <taxon>Methylacidiphilum (ex Ratnadevi et al. 2023)</taxon>
    </lineage>
</organism>
<dbReference type="GO" id="GO:0052381">
    <property type="term" value="F:tRNA dimethylallyltransferase activity"/>
    <property type="evidence" value="ECO:0007669"/>
    <property type="project" value="UniProtKB-EC"/>
</dbReference>
<evidence type="ECO:0000256" key="1">
    <source>
        <dbReference type="ARBA" id="ARBA00001946"/>
    </source>
</evidence>
<feature type="region of interest" description="Interaction with substrate tRNA" evidence="10">
    <location>
        <begin position="49"/>
        <end position="52"/>
    </location>
</feature>
<keyword evidence="5 10" id="KW-0819">tRNA processing</keyword>
<evidence type="ECO:0000313" key="15">
    <source>
        <dbReference type="Proteomes" id="UP000663088"/>
    </source>
</evidence>
<dbReference type="InterPro" id="IPR039657">
    <property type="entry name" value="Dimethylallyltransferase"/>
</dbReference>
<dbReference type="RefSeq" id="WP_206844696.1">
    <property type="nucleotide sequence ID" value="NZ_CP065956.1"/>
</dbReference>
<dbReference type="EC" id="2.5.1.75" evidence="10"/>
<comment type="subunit">
    <text evidence="10">Monomer.</text>
</comment>
<evidence type="ECO:0000256" key="12">
    <source>
        <dbReference type="RuleBase" id="RU003784"/>
    </source>
</evidence>
<evidence type="ECO:0000256" key="4">
    <source>
        <dbReference type="ARBA" id="ARBA00022679"/>
    </source>
</evidence>
<reference evidence="14 15" key="1">
    <citation type="submission" date="2020-12" db="EMBL/GenBank/DDBJ databases">
        <authorList>
            <person name="Awala S.I."/>
            <person name="Gwak J.-H."/>
            <person name="Kim S.-J."/>
            <person name="Rhee S.-K."/>
        </authorList>
    </citation>
    <scope>NUCLEOTIDE SEQUENCE [LARGE SCALE GENOMIC DNA]</scope>
    <source>
        <strain evidence="14 15">IT5</strain>
    </source>
</reference>
<gene>
    <name evidence="10 14" type="primary">miaA</name>
    <name evidence="14" type="ORF">EM20IM_06550</name>
</gene>
<feature type="binding site" evidence="10">
    <location>
        <begin position="26"/>
        <end position="31"/>
    </location>
    <ligand>
        <name>substrate</name>
    </ligand>
</feature>
<evidence type="ECO:0000256" key="11">
    <source>
        <dbReference type="RuleBase" id="RU003783"/>
    </source>
</evidence>
<dbReference type="EMBL" id="CP065956">
    <property type="protein sequence ID" value="QSR86166.1"/>
    <property type="molecule type" value="Genomic_DNA"/>
</dbReference>
<evidence type="ECO:0000313" key="14">
    <source>
        <dbReference type="EMBL" id="QSR86166.1"/>
    </source>
</evidence>
<dbReference type="InterPro" id="IPR027417">
    <property type="entry name" value="P-loop_NTPase"/>
</dbReference>
<comment type="catalytic activity">
    <reaction evidence="9 10 11">
        <text>adenosine(37) in tRNA + dimethylallyl diphosphate = N(6)-dimethylallyladenosine(37) in tRNA + diphosphate</text>
        <dbReference type="Rhea" id="RHEA:26482"/>
        <dbReference type="Rhea" id="RHEA-COMP:10162"/>
        <dbReference type="Rhea" id="RHEA-COMP:10375"/>
        <dbReference type="ChEBI" id="CHEBI:33019"/>
        <dbReference type="ChEBI" id="CHEBI:57623"/>
        <dbReference type="ChEBI" id="CHEBI:74411"/>
        <dbReference type="ChEBI" id="CHEBI:74415"/>
        <dbReference type="EC" id="2.5.1.75"/>
    </reaction>
</comment>
<dbReference type="PANTHER" id="PTHR11088">
    <property type="entry name" value="TRNA DIMETHYLALLYLTRANSFERASE"/>
    <property type="match status" value="1"/>
</dbReference>
<evidence type="ECO:0000256" key="10">
    <source>
        <dbReference type="HAMAP-Rule" id="MF_00185"/>
    </source>
</evidence>
<comment type="similarity">
    <text evidence="3 10 13">Belongs to the IPP transferase family.</text>
</comment>
<dbReference type="HAMAP" id="MF_00185">
    <property type="entry name" value="IPP_trans"/>
    <property type="match status" value="1"/>
</dbReference>
<keyword evidence="4 10" id="KW-0808">Transferase</keyword>
<dbReference type="Proteomes" id="UP000663088">
    <property type="component" value="Chromosome"/>
</dbReference>
<dbReference type="InterPro" id="IPR018022">
    <property type="entry name" value="IPT"/>
</dbReference>